<dbReference type="Proteomes" id="UP000186955">
    <property type="component" value="Unassembled WGS sequence"/>
</dbReference>
<name>A0A1Q5UCW5_9EURO</name>
<evidence type="ECO:0000313" key="3">
    <source>
        <dbReference type="Proteomes" id="UP000186955"/>
    </source>
</evidence>
<keyword evidence="3" id="KW-1185">Reference proteome</keyword>
<sequence length="58" mass="6207">MKSIISPVVLASVSLAQNSIIGLPTTGYTVTKGSNVTVQVQRLLVMHKSMLPVRLLSE</sequence>
<gene>
    <name evidence="2" type="ORF">PENSUB_4236</name>
    <name evidence="1" type="ORF">PENSUB_4258</name>
</gene>
<evidence type="ECO:0000313" key="2">
    <source>
        <dbReference type="EMBL" id="OKP10319.1"/>
    </source>
</evidence>
<reference evidence="1 3" key="1">
    <citation type="submission" date="2016-10" db="EMBL/GenBank/DDBJ databases">
        <title>Genome sequence of the ascomycete fungus Penicillium subrubescens.</title>
        <authorList>
            <person name="De Vries R.P."/>
            <person name="Peng M."/>
            <person name="Dilokpimol A."/>
            <person name="Hilden K."/>
            <person name="Makela M.R."/>
            <person name="Grigoriev I."/>
            <person name="Riley R."/>
            <person name="Granchi Z."/>
        </authorList>
    </citation>
    <scope>NUCLEOTIDE SEQUENCE [LARGE SCALE GENOMIC DNA]</scope>
    <source>
        <strain evidence="1 3">CBS 132785</strain>
    </source>
</reference>
<accession>A0A1Q5UCW5</accession>
<evidence type="ECO:0000313" key="1">
    <source>
        <dbReference type="EMBL" id="OKP10315.1"/>
    </source>
</evidence>
<dbReference type="AlphaFoldDB" id="A0A1Q5UCW5"/>
<protein>
    <submittedName>
        <fullName evidence="1">Uncharacterized protein</fullName>
    </submittedName>
</protein>
<dbReference type="EMBL" id="MNBE01000359">
    <property type="protein sequence ID" value="OKP10315.1"/>
    <property type="molecule type" value="Genomic_DNA"/>
</dbReference>
<dbReference type="EMBL" id="MNBE01000358">
    <property type="protein sequence ID" value="OKP10319.1"/>
    <property type="molecule type" value="Genomic_DNA"/>
</dbReference>
<proteinExistence type="predicted"/>
<comment type="caution">
    <text evidence="1">The sequence shown here is derived from an EMBL/GenBank/DDBJ whole genome shotgun (WGS) entry which is preliminary data.</text>
</comment>
<organism evidence="1 3">
    <name type="scientific">Penicillium subrubescens</name>
    <dbReference type="NCBI Taxonomy" id="1316194"/>
    <lineage>
        <taxon>Eukaryota</taxon>
        <taxon>Fungi</taxon>
        <taxon>Dikarya</taxon>
        <taxon>Ascomycota</taxon>
        <taxon>Pezizomycotina</taxon>
        <taxon>Eurotiomycetes</taxon>
        <taxon>Eurotiomycetidae</taxon>
        <taxon>Eurotiales</taxon>
        <taxon>Aspergillaceae</taxon>
        <taxon>Penicillium</taxon>
    </lineage>
</organism>